<accession>A0A897MTU3</accession>
<reference evidence="3" key="1">
    <citation type="submission" date="2020-11" db="EMBL/GenBank/DDBJ databases">
        <title>Carbohydrate-dependent, anaerobic sulfur respiration: A novel catabolism in halophilic archaea.</title>
        <authorList>
            <person name="Sorokin D.Y."/>
            <person name="Messina E."/>
            <person name="Smedile F."/>
            <person name="La Cono V."/>
            <person name="Hallsworth J.E."/>
            <person name="Yakimov M.M."/>
        </authorList>
    </citation>
    <scope>NUCLEOTIDE SEQUENCE</scope>
    <source>
        <strain evidence="3">AArc-S</strain>
    </source>
</reference>
<keyword evidence="4" id="KW-1185">Reference proteome</keyword>
<name>A0A897MTU3_9EURY</name>
<dbReference type="AlphaFoldDB" id="A0A897MTU3"/>
<evidence type="ECO:0000256" key="1">
    <source>
        <dbReference type="SAM" id="MobiDB-lite"/>
    </source>
</evidence>
<keyword evidence="3" id="KW-0378">Hydrolase</keyword>
<dbReference type="GeneID" id="70683801"/>
<organism evidence="3 4">
    <name type="scientific">Natranaeroarchaeum sulfidigenes</name>
    <dbReference type="NCBI Taxonomy" id="2784880"/>
    <lineage>
        <taxon>Archaea</taxon>
        <taxon>Methanobacteriati</taxon>
        <taxon>Methanobacteriota</taxon>
        <taxon>Stenosarchaea group</taxon>
        <taxon>Halobacteria</taxon>
        <taxon>Halobacteriales</taxon>
        <taxon>Natronoarchaeaceae</taxon>
        <taxon>Natranaeroarchaeum</taxon>
    </lineage>
</organism>
<protein>
    <submittedName>
        <fullName evidence="3">Glycosidase</fullName>
    </submittedName>
</protein>
<dbReference type="SMART" id="SM00642">
    <property type="entry name" value="Aamy"/>
    <property type="match status" value="1"/>
</dbReference>
<proteinExistence type="predicted"/>
<sequence>MTDPGPPRTTTVGDSIQLAPWNPDPDERYHWRIESAPEGSEVVLDDGPVVELCPDVTGTYECILSAPDGEHTKRIRVFEDDSRPARFELPVDESPVAPDDDGELVIHGPFNEHIVGPERPRLDGDKYVYETDLPPGEHMHFFGDPDGDVRAIRDKLTVPGPGKPRVRLDAELTDEDVVLTATARAPPTDEYADSDVDVEFYLDDRDGVDRTALSVTGHEARLPRSAVDGEVRIHAVPVAERHGVADYVRIDIDSETVTRPNEPPEWAESATIYEVFVREFAGGRLDTTFERIEERLDYLDWLGVDCLWLTPVLESPTRHGYHITDYFDTASDLGTREEFEALVDACHDRGIRVVFDLVINHTGADHPYFQLSAAGVDGYREWYEWEDGEPRHYFNWSTIPNLNFESLAVRRFLLDVVDEWAPVVDGFRTDVAWGVPHSFWKELRERIKRDDPEFLLLDEKIPHEPEYHEAEFDLHYDTTLYRQLLDVGRGDAPAESLLDVPDRIADAGFPEYALQMRYVENHDEERYLEQCDEAALRAAVATTLTFPGVPMVYYGQERGMTGYRDRMAWVDGDDELTAFHRRLLRTRDEEPALRGGDVTRVEWDVVDGDHGRVVAFERVADAGDDEESLVIALNFEAEPAVVDLPTIEPTDLLTGEDVEVSTSERDEGTDGVRVRVEDAVVCRRPK</sequence>
<dbReference type="KEGG" id="hara:AArcS_0416"/>
<dbReference type="InterPro" id="IPR006047">
    <property type="entry name" value="GH13_cat_dom"/>
</dbReference>
<evidence type="ECO:0000313" key="4">
    <source>
        <dbReference type="Proteomes" id="UP000663586"/>
    </source>
</evidence>
<keyword evidence="3" id="KW-0326">Glycosidase</keyword>
<dbReference type="CDD" id="cd11313">
    <property type="entry name" value="AmyAc_arch_bac_AmyA"/>
    <property type="match status" value="1"/>
</dbReference>
<feature type="domain" description="Glycosyl hydrolase family 13 catalytic" evidence="2">
    <location>
        <begin position="274"/>
        <end position="587"/>
    </location>
</feature>
<gene>
    <name evidence="3" type="primary">amyA2</name>
    <name evidence="3" type="ORF">AArcS_0416</name>
</gene>
<dbReference type="GO" id="GO:0005975">
    <property type="term" value="P:carbohydrate metabolic process"/>
    <property type="evidence" value="ECO:0007669"/>
    <property type="project" value="InterPro"/>
</dbReference>
<dbReference type="Gene3D" id="3.20.20.80">
    <property type="entry name" value="Glycosidases"/>
    <property type="match status" value="1"/>
</dbReference>
<dbReference type="Proteomes" id="UP000663586">
    <property type="component" value="Chromosome"/>
</dbReference>
<evidence type="ECO:0000313" key="3">
    <source>
        <dbReference type="EMBL" id="QSG01645.1"/>
    </source>
</evidence>
<dbReference type="Pfam" id="PF00128">
    <property type="entry name" value="Alpha-amylase"/>
    <property type="match status" value="1"/>
</dbReference>
<evidence type="ECO:0000259" key="2">
    <source>
        <dbReference type="SMART" id="SM00642"/>
    </source>
</evidence>
<dbReference type="GO" id="GO:0016798">
    <property type="term" value="F:hydrolase activity, acting on glycosyl bonds"/>
    <property type="evidence" value="ECO:0007669"/>
    <property type="project" value="UniProtKB-KW"/>
</dbReference>
<dbReference type="InterPro" id="IPR017853">
    <property type="entry name" value="GH"/>
</dbReference>
<dbReference type="RefSeq" id="WP_238478762.1">
    <property type="nucleotide sequence ID" value="NZ_CP064786.1"/>
</dbReference>
<dbReference type="PANTHER" id="PTHR10357">
    <property type="entry name" value="ALPHA-AMYLASE FAMILY MEMBER"/>
    <property type="match status" value="1"/>
</dbReference>
<feature type="region of interest" description="Disordered" evidence="1">
    <location>
        <begin position="1"/>
        <end position="23"/>
    </location>
</feature>
<dbReference type="SUPFAM" id="SSF51445">
    <property type="entry name" value="(Trans)glycosidases"/>
    <property type="match status" value="1"/>
</dbReference>
<dbReference type="EMBL" id="CP064786">
    <property type="protein sequence ID" value="QSG01645.1"/>
    <property type="molecule type" value="Genomic_DNA"/>
</dbReference>